<feature type="signal peptide" evidence="2">
    <location>
        <begin position="1"/>
        <end position="20"/>
    </location>
</feature>
<feature type="chain" id="PRO_5039398879" description="ML domain-containing protein" evidence="2">
    <location>
        <begin position="21"/>
        <end position="160"/>
    </location>
</feature>
<gene>
    <name evidence="3" type="ORF">DFJ67_2750</name>
</gene>
<evidence type="ECO:0008006" key="5">
    <source>
        <dbReference type="Google" id="ProtNLM"/>
    </source>
</evidence>
<dbReference type="AlphaFoldDB" id="A0A3D9ZIT2"/>
<feature type="region of interest" description="Disordered" evidence="1">
    <location>
        <begin position="93"/>
        <end position="112"/>
    </location>
</feature>
<proteinExistence type="predicted"/>
<dbReference type="OrthoDB" id="3296747at2"/>
<evidence type="ECO:0000313" key="4">
    <source>
        <dbReference type="Proteomes" id="UP000256913"/>
    </source>
</evidence>
<name>A0A3D9ZIT2_9ACTN</name>
<keyword evidence="2" id="KW-0732">Signal</keyword>
<reference evidence="3 4" key="1">
    <citation type="submission" date="2018-08" db="EMBL/GenBank/DDBJ databases">
        <title>Sequencing the genomes of 1000 actinobacteria strains.</title>
        <authorList>
            <person name="Klenk H.-P."/>
        </authorList>
    </citation>
    <scope>NUCLEOTIDE SEQUENCE [LARGE SCALE GENOMIC DNA]</scope>
    <source>
        <strain evidence="3 4">DSM 44099</strain>
    </source>
</reference>
<evidence type="ECO:0000256" key="1">
    <source>
        <dbReference type="SAM" id="MobiDB-lite"/>
    </source>
</evidence>
<dbReference type="Proteomes" id="UP000256913">
    <property type="component" value="Unassembled WGS sequence"/>
</dbReference>
<protein>
    <recommendedName>
        <fullName evidence="5">ML domain-containing protein</fullName>
    </recommendedName>
</protein>
<organism evidence="3 4">
    <name type="scientific">Asanoa ferruginea</name>
    <dbReference type="NCBI Taxonomy" id="53367"/>
    <lineage>
        <taxon>Bacteria</taxon>
        <taxon>Bacillati</taxon>
        <taxon>Actinomycetota</taxon>
        <taxon>Actinomycetes</taxon>
        <taxon>Micromonosporales</taxon>
        <taxon>Micromonosporaceae</taxon>
        <taxon>Asanoa</taxon>
    </lineage>
</organism>
<evidence type="ECO:0000313" key="3">
    <source>
        <dbReference type="EMBL" id="REF96759.1"/>
    </source>
</evidence>
<evidence type="ECO:0000256" key="2">
    <source>
        <dbReference type="SAM" id="SignalP"/>
    </source>
</evidence>
<dbReference type="RefSeq" id="WP_116068219.1">
    <property type="nucleotide sequence ID" value="NZ_BONB01000107.1"/>
</dbReference>
<comment type="caution">
    <text evidence="3">The sequence shown here is derived from an EMBL/GenBank/DDBJ whole genome shotgun (WGS) entry which is preliminary data.</text>
</comment>
<accession>A0A3D9ZIT2</accession>
<keyword evidence="4" id="KW-1185">Reference proteome</keyword>
<sequence>MKLITALSAAALALTLVGVAAGSAAQPAGADLRLSGVGRPWPGAGPDQPRTFTVEATPVSGFYPGAERSVPVLVRNPYPFDLRITSLGGEVADSSRRDCPAGPANLAAGPHQGELPMTLRALEAREAGSIPFRMPISVTDQCVGVTFTIRITGVATKVNK</sequence>
<dbReference type="EMBL" id="QUMQ01000001">
    <property type="protein sequence ID" value="REF96759.1"/>
    <property type="molecule type" value="Genomic_DNA"/>
</dbReference>